<evidence type="ECO:0000256" key="6">
    <source>
        <dbReference type="ARBA" id="ARBA00023002"/>
    </source>
</evidence>
<comment type="similarity">
    <text evidence="2">Belongs to the FMO family.</text>
</comment>
<dbReference type="Proteomes" id="UP000439903">
    <property type="component" value="Unassembled WGS sequence"/>
</dbReference>
<dbReference type="InterPro" id="IPR036188">
    <property type="entry name" value="FAD/NAD-bd_sf"/>
</dbReference>
<dbReference type="InterPro" id="IPR020946">
    <property type="entry name" value="Flavin_mOase-like"/>
</dbReference>
<evidence type="ECO:0000256" key="3">
    <source>
        <dbReference type="ARBA" id="ARBA00022630"/>
    </source>
</evidence>
<dbReference type="OrthoDB" id="66881at2759"/>
<keyword evidence="6" id="KW-0560">Oxidoreductase</keyword>
<evidence type="ECO:0000256" key="5">
    <source>
        <dbReference type="ARBA" id="ARBA00022857"/>
    </source>
</evidence>
<comment type="cofactor">
    <cofactor evidence="1">
        <name>FAD</name>
        <dbReference type="ChEBI" id="CHEBI:57692"/>
    </cofactor>
</comment>
<keyword evidence="7" id="KW-0503">Monooxygenase</keyword>
<reference evidence="7 8" key="1">
    <citation type="journal article" date="2019" name="Environ. Microbiol.">
        <title>At the nexus of three kingdoms: the genome of the mycorrhizal fungus Gigaspora margarita provides insights into plant, endobacterial and fungal interactions.</title>
        <authorList>
            <person name="Venice F."/>
            <person name="Ghignone S."/>
            <person name="Salvioli di Fossalunga A."/>
            <person name="Amselem J."/>
            <person name="Novero M."/>
            <person name="Xianan X."/>
            <person name="Sedzielewska Toro K."/>
            <person name="Morin E."/>
            <person name="Lipzen A."/>
            <person name="Grigoriev I.V."/>
            <person name="Henrissat B."/>
            <person name="Martin F.M."/>
            <person name="Bonfante P."/>
        </authorList>
    </citation>
    <scope>NUCLEOTIDE SEQUENCE [LARGE SCALE GENOMIC DNA]</scope>
    <source>
        <strain evidence="7 8">BEG34</strain>
    </source>
</reference>
<keyword evidence="4" id="KW-0274">FAD</keyword>
<dbReference type="SUPFAM" id="SSF51905">
    <property type="entry name" value="FAD/NAD(P)-binding domain"/>
    <property type="match status" value="1"/>
</dbReference>
<dbReference type="AlphaFoldDB" id="A0A8H4A0J1"/>
<protein>
    <submittedName>
        <fullName evidence="7">Dimethylaniline monooxygenase N-oxide-forming 5-like</fullName>
    </submittedName>
</protein>
<dbReference type="GO" id="GO:0050660">
    <property type="term" value="F:flavin adenine dinucleotide binding"/>
    <property type="evidence" value="ECO:0007669"/>
    <property type="project" value="InterPro"/>
</dbReference>
<dbReference type="Pfam" id="PF00743">
    <property type="entry name" value="FMO-like"/>
    <property type="match status" value="2"/>
</dbReference>
<dbReference type="InterPro" id="IPR000960">
    <property type="entry name" value="Flavin_mOase"/>
</dbReference>
<accession>A0A8H4A0J1</accession>
<evidence type="ECO:0000313" key="7">
    <source>
        <dbReference type="EMBL" id="KAF0385868.1"/>
    </source>
</evidence>
<dbReference type="FunFam" id="3.50.50.60:FF:000023">
    <property type="entry name" value="Dimethylaniline monooxygenase [N-oxide-forming]"/>
    <property type="match status" value="1"/>
</dbReference>
<dbReference type="InterPro" id="IPR050346">
    <property type="entry name" value="FMO-like"/>
</dbReference>
<dbReference type="PIRSF" id="PIRSF000332">
    <property type="entry name" value="FMO"/>
    <property type="match status" value="1"/>
</dbReference>
<evidence type="ECO:0000313" key="8">
    <source>
        <dbReference type="Proteomes" id="UP000439903"/>
    </source>
</evidence>
<keyword evidence="5" id="KW-0521">NADP</keyword>
<dbReference type="GO" id="GO:0050661">
    <property type="term" value="F:NADP binding"/>
    <property type="evidence" value="ECO:0007669"/>
    <property type="project" value="InterPro"/>
</dbReference>
<sequence length="325" mass="37538">MSFSDFPIPKDWPCYLHNKLVAKYFDMYAEKFQLIPHIKFNTTVLNLTILPDKRWNVRCVTKGEEETEQVFDYVMDVETGMNGIMQFMSKFGKFIIIFFSGMDISVELSGVASQVYICTRRGTLPWILPRLLHGKPIDHYNSRFYTTWLPSFVKNYFIKRTVKTTIGPYPIPGLDPKTNPSNSHPTLKTNFYDCLSNGTIIVKPNISRLNKDNSIEFLDNTKVENIDAIIYATGYKIEFPFLDSKIVNGGDEVLKMFDEEYKVNLVWLYTRMFPPKYPNIAFLGLVQLIGAIFPLSEMQARYITSQITGHIPSHSPISEMNKEIK</sequence>
<evidence type="ECO:0000256" key="4">
    <source>
        <dbReference type="ARBA" id="ARBA00022827"/>
    </source>
</evidence>
<comment type="caution">
    <text evidence="7">The sequence shown here is derived from an EMBL/GenBank/DDBJ whole genome shotgun (WGS) entry which is preliminary data.</text>
</comment>
<gene>
    <name evidence="7" type="ORF">F8M41_011449</name>
</gene>
<keyword evidence="3" id="KW-0285">Flavoprotein</keyword>
<evidence type="ECO:0000256" key="1">
    <source>
        <dbReference type="ARBA" id="ARBA00001974"/>
    </source>
</evidence>
<dbReference type="PRINTS" id="PR00370">
    <property type="entry name" value="FMOXYGENASE"/>
</dbReference>
<dbReference type="PANTHER" id="PTHR23023">
    <property type="entry name" value="DIMETHYLANILINE MONOOXYGENASE"/>
    <property type="match status" value="1"/>
</dbReference>
<proteinExistence type="inferred from homology"/>
<organism evidence="7 8">
    <name type="scientific">Gigaspora margarita</name>
    <dbReference type="NCBI Taxonomy" id="4874"/>
    <lineage>
        <taxon>Eukaryota</taxon>
        <taxon>Fungi</taxon>
        <taxon>Fungi incertae sedis</taxon>
        <taxon>Mucoromycota</taxon>
        <taxon>Glomeromycotina</taxon>
        <taxon>Glomeromycetes</taxon>
        <taxon>Diversisporales</taxon>
        <taxon>Gigasporaceae</taxon>
        <taxon>Gigaspora</taxon>
    </lineage>
</organism>
<dbReference type="EMBL" id="WTPW01002341">
    <property type="protein sequence ID" value="KAF0385868.1"/>
    <property type="molecule type" value="Genomic_DNA"/>
</dbReference>
<name>A0A8H4A0J1_GIGMA</name>
<dbReference type="Gene3D" id="3.50.50.60">
    <property type="entry name" value="FAD/NAD(P)-binding domain"/>
    <property type="match status" value="2"/>
</dbReference>
<evidence type="ECO:0000256" key="2">
    <source>
        <dbReference type="ARBA" id="ARBA00009183"/>
    </source>
</evidence>
<dbReference type="GO" id="GO:0004499">
    <property type="term" value="F:N,N-dimethylaniline monooxygenase activity"/>
    <property type="evidence" value="ECO:0007669"/>
    <property type="project" value="InterPro"/>
</dbReference>
<keyword evidence="8" id="KW-1185">Reference proteome</keyword>